<accession>A0AAD5WK64</accession>
<gene>
    <name evidence="1" type="ORF">KIN20_034611</name>
</gene>
<protein>
    <submittedName>
        <fullName evidence="1">Uncharacterized protein</fullName>
    </submittedName>
</protein>
<name>A0AAD5WK64_PARTN</name>
<evidence type="ECO:0000313" key="1">
    <source>
        <dbReference type="EMBL" id="KAJ1372443.1"/>
    </source>
</evidence>
<organism evidence="1 2">
    <name type="scientific">Parelaphostrongylus tenuis</name>
    <name type="common">Meningeal worm</name>
    <dbReference type="NCBI Taxonomy" id="148309"/>
    <lineage>
        <taxon>Eukaryota</taxon>
        <taxon>Metazoa</taxon>
        <taxon>Ecdysozoa</taxon>
        <taxon>Nematoda</taxon>
        <taxon>Chromadorea</taxon>
        <taxon>Rhabditida</taxon>
        <taxon>Rhabditina</taxon>
        <taxon>Rhabditomorpha</taxon>
        <taxon>Strongyloidea</taxon>
        <taxon>Metastrongylidae</taxon>
        <taxon>Parelaphostrongylus</taxon>
    </lineage>
</organism>
<keyword evidence="2" id="KW-1185">Reference proteome</keyword>
<dbReference type="Proteomes" id="UP001196413">
    <property type="component" value="Unassembled WGS sequence"/>
</dbReference>
<reference evidence="1" key="1">
    <citation type="submission" date="2021-06" db="EMBL/GenBank/DDBJ databases">
        <title>Parelaphostrongylus tenuis whole genome reference sequence.</title>
        <authorList>
            <person name="Garwood T.J."/>
            <person name="Larsen P.A."/>
            <person name="Fountain-Jones N.M."/>
            <person name="Garbe J.R."/>
            <person name="Macchietto M.G."/>
            <person name="Kania S.A."/>
            <person name="Gerhold R.W."/>
            <person name="Richards J.E."/>
            <person name="Wolf T.M."/>
        </authorList>
    </citation>
    <scope>NUCLEOTIDE SEQUENCE</scope>
    <source>
        <strain evidence="1">MNPRO001-30</strain>
        <tissue evidence="1">Meninges</tissue>
    </source>
</reference>
<proteinExistence type="predicted"/>
<comment type="caution">
    <text evidence="1">The sequence shown here is derived from an EMBL/GenBank/DDBJ whole genome shotgun (WGS) entry which is preliminary data.</text>
</comment>
<sequence length="51" mass="6064">MARSSSRDTRRPFALTSLKDLHDCSCWFDLHHNGPNRRKSKVRILLMQFFS</sequence>
<dbReference type="AlphaFoldDB" id="A0AAD5WK64"/>
<evidence type="ECO:0000313" key="2">
    <source>
        <dbReference type="Proteomes" id="UP001196413"/>
    </source>
</evidence>
<dbReference type="EMBL" id="JAHQIW010007145">
    <property type="protein sequence ID" value="KAJ1372443.1"/>
    <property type="molecule type" value="Genomic_DNA"/>
</dbReference>